<dbReference type="InterPro" id="IPR001608">
    <property type="entry name" value="Ala_racemase_N"/>
</dbReference>
<feature type="domain" description="Alanine racemase N-terminal" evidence="5">
    <location>
        <begin position="12"/>
        <end position="230"/>
    </location>
</feature>
<sequence>MNRENVEIVRARIEAACKRAGRDVNSVRLIAVSKKVPAETIREAMALGIKDFGENQVQEARAKIASGAFAGARVILVGHLQTNKASLAARLFDEVQSVDSLRVAAALSKFSVLYRNGKPLPVMIEVNIGKDPAKFGCPPEEALSLARAILELPGLFLSGLMTVAPGQGDPAVSRKAFRDLRLLRDEMISRGIPRENLQELSMGMSSDFEVAIEEGATVVRIGTALFGPRPK</sequence>
<comment type="cofactor">
    <cofactor evidence="3">
        <name>pyridoxal 5'-phosphate</name>
        <dbReference type="ChEBI" id="CHEBI:597326"/>
    </cofactor>
</comment>
<accession>A0AAT9LBQ7</accession>
<dbReference type="InterPro" id="IPR011078">
    <property type="entry name" value="PyrdxlP_homeostasis"/>
</dbReference>
<organism evidence="6">
    <name type="scientific">Candidatus Fermentithermobacillus carboniphilus</name>
    <dbReference type="NCBI Taxonomy" id="3085328"/>
    <lineage>
        <taxon>Bacteria</taxon>
        <taxon>Bacillati</taxon>
        <taxon>Bacillota</taxon>
        <taxon>Candidatus Fermentithermobacillia</taxon>
        <taxon>Candidatus Fermentithermobacillales</taxon>
        <taxon>Candidatus Fermentithermobacillaceae</taxon>
        <taxon>Candidatus Fermentithermobacillus</taxon>
    </lineage>
</organism>
<name>A0AAT9LBQ7_9FIRM</name>
<evidence type="ECO:0000313" key="6">
    <source>
        <dbReference type="EMBL" id="QUL98514.1"/>
    </source>
</evidence>
<dbReference type="InterPro" id="IPR029066">
    <property type="entry name" value="PLP-binding_barrel"/>
</dbReference>
<dbReference type="GO" id="GO:0030170">
    <property type="term" value="F:pyridoxal phosphate binding"/>
    <property type="evidence" value="ECO:0007669"/>
    <property type="project" value="UniProtKB-UniRule"/>
</dbReference>
<dbReference type="AlphaFoldDB" id="A0AAT9LBQ7"/>
<feature type="modified residue" description="N6-(pyridoxal phosphate)lysine" evidence="2 3">
    <location>
        <position position="34"/>
    </location>
</feature>
<proteinExistence type="inferred from homology"/>
<reference evidence="6" key="1">
    <citation type="submission" date="2020-10" db="EMBL/GenBank/DDBJ databases">
        <authorList>
            <person name="Kadnikov V."/>
            <person name="Beletsky A.V."/>
            <person name="Mardanov A.V."/>
            <person name="Karnachuk O.V."/>
            <person name="Ravin N.V."/>
        </authorList>
    </citation>
    <scope>NUCLEOTIDE SEQUENCE</scope>
    <source>
        <strain evidence="6">Bu02</strain>
    </source>
</reference>
<dbReference type="EMBL" id="CP062796">
    <property type="protein sequence ID" value="QUL98514.1"/>
    <property type="molecule type" value="Genomic_DNA"/>
</dbReference>
<dbReference type="NCBIfam" id="TIGR00044">
    <property type="entry name" value="YggS family pyridoxal phosphate-dependent enzyme"/>
    <property type="match status" value="1"/>
</dbReference>
<reference evidence="6" key="2">
    <citation type="journal article" date="2023" name="Biology">
        <title>Prokaryotic Life Associated with Coal-Fire Gas Vents Revealed by Metagenomics.</title>
        <authorList>
            <person name="Kadnikov V.V."/>
            <person name="Mardanov A.V."/>
            <person name="Beletsky A.V."/>
            <person name="Karnachuk O.V."/>
            <person name="Ravin N.V."/>
        </authorList>
    </citation>
    <scope>NUCLEOTIDE SEQUENCE</scope>
    <source>
        <strain evidence="6">Bu02</strain>
    </source>
</reference>
<dbReference type="Pfam" id="PF01168">
    <property type="entry name" value="Ala_racemase_N"/>
    <property type="match status" value="1"/>
</dbReference>
<evidence type="ECO:0000256" key="2">
    <source>
        <dbReference type="HAMAP-Rule" id="MF_02087"/>
    </source>
</evidence>
<comment type="function">
    <text evidence="2">Pyridoxal 5'-phosphate (PLP)-binding protein, which is involved in PLP homeostasis.</text>
</comment>
<dbReference type="PIRSF" id="PIRSF004848">
    <property type="entry name" value="YBL036c_PLPDEIII"/>
    <property type="match status" value="1"/>
</dbReference>
<comment type="similarity">
    <text evidence="2 4">Belongs to the pyridoxal phosphate-binding protein YggS/PROSC family.</text>
</comment>
<protein>
    <recommendedName>
        <fullName evidence="2">Pyridoxal phosphate homeostasis protein</fullName>
        <shortName evidence="2">PLP homeostasis protein</shortName>
    </recommendedName>
</protein>
<dbReference type="KEGG" id="fcz:IMF26_11030"/>
<evidence type="ECO:0000256" key="4">
    <source>
        <dbReference type="RuleBase" id="RU004514"/>
    </source>
</evidence>
<dbReference type="SUPFAM" id="SSF51419">
    <property type="entry name" value="PLP-binding barrel"/>
    <property type="match status" value="1"/>
</dbReference>
<dbReference type="PANTHER" id="PTHR10146">
    <property type="entry name" value="PROLINE SYNTHETASE CO-TRANSCRIBED BACTERIAL HOMOLOG PROTEIN"/>
    <property type="match status" value="1"/>
</dbReference>
<gene>
    <name evidence="6" type="ORF">IMF26_11030</name>
</gene>
<dbReference type="HAMAP" id="MF_02087">
    <property type="entry name" value="PLP_homeostasis"/>
    <property type="match status" value="1"/>
</dbReference>
<evidence type="ECO:0000256" key="1">
    <source>
        <dbReference type="ARBA" id="ARBA00022898"/>
    </source>
</evidence>
<dbReference type="Gene3D" id="3.20.20.10">
    <property type="entry name" value="Alanine racemase"/>
    <property type="match status" value="1"/>
</dbReference>
<evidence type="ECO:0000259" key="5">
    <source>
        <dbReference type="Pfam" id="PF01168"/>
    </source>
</evidence>
<dbReference type="PANTHER" id="PTHR10146:SF14">
    <property type="entry name" value="PYRIDOXAL PHOSPHATE HOMEOSTASIS PROTEIN"/>
    <property type="match status" value="1"/>
</dbReference>
<evidence type="ECO:0000256" key="3">
    <source>
        <dbReference type="PIRSR" id="PIRSR004848-1"/>
    </source>
</evidence>
<keyword evidence="1 2" id="KW-0663">Pyridoxal phosphate</keyword>
<dbReference type="CDD" id="cd00635">
    <property type="entry name" value="PLPDE_III_YBL036c_like"/>
    <property type="match status" value="1"/>
</dbReference>